<evidence type="ECO:0000256" key="2">
    <source>
        <dbReference type="SAM" id="MobiDB-lite"/>
    </source>
</evidence>
<organism evidence="3 4">
    <name type="scientific">Mytilus galloprovincialis</name>
    <name type="common">Mediterranean mussel</name>
    <dbReference type="NCBI Taxonomy" id="29158"/>
    <lineage>
        <taxon>Eukaryota</taxon>
        <taxon>Metazoa</taxon>
        <taxon>Spiralia</taxon>
        <taxon>Lophotrochozoa</taxon>
        <taxon>Mollusca</taxon>
        <taxon>Bivalvia</taxon>
        <taxon>Autobranchia</taxon>
        <taxon>Pteriomorphia</taxon>
        <taxon>Mytilida</taxon>
        <taxon>Mytiloidea</taxon>
        <taxon>Mytilidae</taxon>
        <taxon>Mytilinae</taxon>
        <taxon>Mytilus</taxon>
    </lineage>
</organism>
<dbReference type="OrthoDB" id="194358at2759"/>
<evidence type="ECO:0000313" key="4">
    <source>
        <dbReference type="Proteomes" id="UP000596742"/>
    </source>
</evidence>
<dbReference type="Gene3D" id="1.25.40.20">
    <property type="entry name" value="Ankyrin repeat-containing domain"/>
    <property type="match status" value="2"/>
</dbReference>
<reference evidence="3" key="1">
    <citation type="submission" date="2018-11" db="EMBL/GenBank/DDBJ databases">
        <authorList>
            <person name="Alioto T."/>
            <person name="Alioto T."/>
        </authorList>
    </citation>
    <scope>NUCLEOTIDE SEQUENCE</scope>
</reference>
<dbReference type="PANTHER" id="PTHR24118:SF99">
    <property type="entry name" value="POTE ANKYRIN DOMAIN FAMILY MEMBER 3C-RELATED"/>
    <property type="match status" value="1"/>
</dbReference>
<protein>
    <submittedName>
        <fullName evidence="3">Uncharacterized protein</fullName>
    </submittedName>
</protein>
<dbReference type="InterPro" id="IPR002110">
    <property type="entry name" value="Ankyrin_rpt"/>
</dbReference>
<evidence type="ECO:0000313" key="3">
    <source>
        <dbReference type="EMBL" id="VDI54836.1"/>
    </source>
</evidence>
<dbReference type="SMART" id="SM00248">
    <property type="entry name" value="ANK"/>
    <property type="match status" value="4"/>
</dbReference>
<dbReference type="Proteomes" id="UP000596742">
    <property type="component" value="Unassembled WGS sequence"/>
</dbReference>
<feature type="repeat" description="ANK" evidence="1">
    <location>
        <begin position="77"/>
        <end position="109"/>
    </location>
</feature>
<keyword evidence="4" id="KW-1185">Reference proteome</keyword>
<dbReference type="PROSITE" id="PS50297">
    <property type="entry name" value="ANK_REP_REGION"/>
    <property type="match status" value="2"/>
</dbReference>
<evidence type="ECO:0000256" key="1">
    <source>
        <dbReference type="PROSITE-ProRule" id="PRU00023"/>
    </source>
</evidence>
<feature type="repeat" description="ANK" evidence="1">
    <location>
        <begin position="272"/>
        <end position="304"/>
    </location>
</feature>
<proteinExistence type="predicted"/>
<dbReference type="AlphaFoldDB" id="A0A8B6FWE4"/>
<dbReference type="PROSITE" id="PS50088">
    <property type="entry name" value="ANK_REPEAT"/>
    <property type="match status" value="2"/>
</dbReference>
<dbReference type="PANTHER" id="PTHR24118">
    <property type="entry name" value="POTE ANKYRIN DOMAIN"/>
    <property type="match status" value="1"/>
</dbReference>
<accession>A0A8B6FWE4</accession>
<dbReference type="Pfam" id="PF00023">
    <property type="entry name" value="Ank"/>
    <property type="match status" value="2"/>
</dbReference>
<dbReference type="EMBL" id="UYJE01007436">
    <property type="protein sequence ID" value="VDI54836.1"/>
    <property type="molecule type" value="Genomic_DNA"/>
</dbReference>
<feature type="region of interest" description="Disordered" evidence="2">
    <location>
        <begin position="1"/>
        <end position="22"/>
    </location>
</feature>
<keyword evidence="1" id="KW-0040">ANK repeat</keyword>
<dbReference type="SUPFAM" id="SSF48403">
    <property type="entry name" value="Ankyrin repeat"/>
    <property type="match status" value="1"/>
</dbReference>
<dbReference type="InterPro" id="IPR036770">
    <property type="entry name" value="Ankyrin_rpt-contain_sf"/>
</dbReference>
<feature type="compositionally biased region" description="Polar residues" evidence="2">
    <location>
        <begin position="7"/>
        <end position="22"/>
    </location>
</feature>
<gene>
    <name evidence="3" type="ORF">MGAL_10B047447</name>
</gene>
<dbReference type="Pfam" id="PF12796">
    <property type="entry name" value="Ank_2"/>
    <property type="match status" value="1"/>
</dbReference>
<sequence>MGCVYSKTPNENNRYTRNGPQTSDHNNLWRTLHDFIVQNDTKSCLKLINSQRLDLNIIHTDCSSFEDESEEYISRTLKFSPLHLACLLRRAKLVEMFCKYGSDVNIRDKFGRTAINICIQYWPRTHPGEINAEDGVALHFRNTMKALRDCSEKSLHVLLRYGADPCEEIDIFGNTLLHFCAQKGLQEPFLILKEAGSDIEYRNTYGMTPLLFGATFGPENMTDYLISLGCNKKSRDTFDNGLIHCLVQNQQVSEKFIESFTDEISTDDTNACGKTALMFAAKIGNGYKIAMLLRKGADASLKDVNGKLALFYFLDNNEPVHCLIGYHSLLVYTPQICVYDNLGLIALKLTRDHLRHARKILEAESLTPTSLYRLCMYKMYYLVIQKQGSEEIIKIIILNCPNSLMTDIITFRKFMSQYWSSIWSGIEMESIS</sequence>
<comment type="caution">
    <text evidence="3">The sequence shown here is derived from an EMBL/GenBank/DDBJ whole genome shotgun (WGS) entry which is preliminary data.</text>
</comment>
<name>A0A8B6FWE4_MYTGA</name>